<dbReference type="Gene3D" id="2.30.40.10">
    <property type="entry name" value="Urease, subunit C, domain 1"/>
    <property type="match status" value="2"/>
</dbReference>
<dbReference type="AlphaFoldDB" id="A0A5N5IW11"/>
<dbReference type="SUPFAM" id="SSF51556">
    <property type="entry name" value="Metallo-dependent hydrolases"/>
    <property type="match status" value="1"/>
</dbReference>
<proteinExistence type="predicted"/>
<evidence type="ECO:0000313" key="3">
    <source>
        <dbReference type="EMBL" id="KAB5492045.1"/>
    </source>
</evidence>
<dbReference type="Gene3D" id="3.40.50.10910">
    <property type="entry name" value="Amidohydrolase"/>
    <property type="match status" value="1"/>
</dbReference>
<dbReference type="InterPro" id="IPR051781">
    <property type="entry name" value="Metallo-dep_Hydrolase"/>
</dbReference>
<keyword evidence="4" id="KW-1185">Reference proteome</keyword>
<dbReference type="Proteomes" id="UP000319204">
    <property type="component" value="Unassembled WGS sequence"/>
</dbReference>
<dbReference type="InterPro" id="IPR006680">
    <property type="entry name" value="Amidohydro-rel"/>
</dbReference>
<dbReference type="InterPro" id="IPR011059">
    <property type="entry name" value="Metal-dep_hydrolase_composite"/>
</dbReference>
<keyword evidence="1" id="KW-0732">Signal</keyword>
<gene>
    <name evidence="3" type="ORF">FOT42_003580</name>
</gene>
<evidence type="ECO:0000259" key="2">
    <source>
        <dbReference type="Pfam" id="PF01979"/>
    </source>
</evidence>
<dbReference type="PANTHER" id="PTHR43135:SF3">
    <property type="entry name" value="ALPHA-D-RIBOSE 1-METHYLPHOSPHONATE 5-TRIPHOSPHATE DIPHOSPHATASE"/>
    <property type="match status" value="1"/>
</dbReference>
<name>A0A5N5IW11_9FLAO</name>
<accession>A0A5N5IW11</accession>
<dbReference type="OrthoDB" id="9815657at2"/>
<evidence type="ECO:0000256" key="1">
    <source>
        <dbReference type="SAM" id="SignalP"/>
    </source>
</evidence>
<dbReference type="Pfam" id="PF01979">
    <property type="entry name" value="Amidohydro_1"/>
    <property type="match status" value="1"/>
</dbReference>
<dbReference type="Gene3D" id="3.20.20.140">
    <property type="entry name" value="Metal-dependent hydrolases"/>
    <property type="match status" value="1"/>
</dbReference>
<dbReference type="PANTHER" id="PTHR43135">
    <property type="entry name" value="ALPHA-D-RIBOSE 1-METHYLPHOSPHONATE 5-TRIPHOSPHATE DIPHOSPHATASE"/>
    <property type="match status" value="1"/>
</dbReference>
<reference evidence="3" key="1">
    <citation type="submission" date="2019-10" db="EMBL/GenBank/DDBJ databases">
        <title>Muricauda hadale sp. nov., a piezophilic bacterium isolated from hadopelagic water of the Mariana Trench.</title>
        <authorList>
            <person name="Wei Y."/>
        </authorList>
    </citation>
    <scope>NUCLEOTIDE SEQUENCE [LARGE SCALE GENOMIC DNA]</scope>
    <source>
        <strain evidence="3">MT-229</strain>
    </source>
</reference>
<dbReference type="Gene3D" id="3.30.110.90">
    <property type="entry name" value="Amidohydrolase"/>
    <property type="match status" value="1"/>
</dbReference>
<comment type="caution">
    <text evidence="3">The sequence shown here is derived from an EMBL/GenBank/DDBJ whole genome shotgun (WGS) entry which is preliminary data.</text>
</comment>
<dbReference type="GO" id="GO:0016810">
    <property type="term" value="F:hydrolase activity, acting on carbon-nitrogen (but not peptide) bonds"/>
    <property type="evidence" value="ECO:0007669"/>
    <property type="project" value="InterPro"/>
</dbReference>
<dbReference type="EMBL" id="VNIK02000001">
    <property type="protein sequence ID" value="KAB5492045.1"/>
    <property type="molecule type" value="Genomic_DNA"/>
</dbReference>
<feature type="signal peptide" evidence="1">
    <location>
        <begin position="1"/>
        <end position="27"/>
    </location>
</feature>
<dbReference type="InterPro" id="IPR032466">
    <property type="entry name" value="Metal_Hydrolase"/>
</dbReference>
<dbReference type="SUPFAM" id="SSF51338">
    <property type="entry name" value="Composite domain of metallo-dependent hydrolases"/>
    <property type="match status" value="1"/>
</dbReference>
<dbReference type="PROSITE" id="PS51257">
    <property type="entry name" value="PROKAR_LIPOPROTEIN"/>
    <property type="match status" value="1"/>
</dbReference>
<organism evidence="3 4">
    <name type="scientific">Flagellimonas hadalis</name>
    <dbReference type="NCBI Taxonomy" id="2597517"/>
    <lineage>
        <taxon>Bacteria</taxon>
        <taxon>Pseudomonadati</taxon>
        <taxon>Bacteroidota</taxon>
        <taxon>Flavobacteriia</taxon>
        <taxon>Flavobacteriales</taxon>
        <taxon>Flavobacteriaceae</taxon>
        <taxon>Flagellimonas</taxon>
    </lineage>
</organism>
<feature type="chain" id="PRO_5024327196" evidence="1">
    <location>
        <begin position="28"/>
        <end position="476"/>
    </location>
</feature>
<sequence length="476" mass="52374">MKPMKTKLTTYCFALLTLLLTACQTETKEKVDLAITNAYVIHLETGKVELQDIYILDGKIKAIKTAQSEQTFEADSTIDATGKYVLPGFWDNHIHLRGGDSLIANNKNFLKLFIANGVTTVRDAGGDLTPSVMDWKSQIAKEKLIGPTIFTAGPKIDGPNSTWAGSLEVQSDEDVENALDSLEKLQVDFVKLYDSRISAENYLKSIARAEERGLVVSGHMPFTVTLDETIEAGMDGIEHLYYIMKGCANNEVEVTEKLKNGEMGFWGAMPALMDAYADSTAQKTFTQLKENDVFVVPTLHIGKTLSYLDEVDHSNDPYLKYMGKGIIKTYEGRIKGALNASEEARENRKQLDAFFGELAKSLNTAGVSMLAGSDCGAFNSYVYPGISLHKELEAMVANGISPLDALRTSAHHGAQFLKQTEDYGGISEGKVSDLVILEGNPLEDITHTQKMYSVVKGTQVFSKQQLQEFLNNAVMD</sequence>
<protein>
    <submittedName>
        <fullName evidence="3">Amidohydrolase family protein</fullName>
    </submittedName>
</protein>
<evidence type="ECO:0000313" key="4">
    <source>
        <dbReference type="Proteomes" id="UP000319204"/>
    </source>
</evidence>
<feature type="domain" description="Amidohydrolase-related" evidence="2">
    <location>
        <begin position="84"/>
        <end position="455"/>
    </location>
</feature>